<dbReference type="SMART" id="SM00086">
    <property type="entry name" value="PAC"/>
    <property type="match status" value="2"/>
</dbReference>
<dbReference type="InterPro" id="IPR000014">
    <property type="entry name" value="PAS"/>
</dbReference>
<dbReference type="Gene3D" id="1.10.287.130">
    <property type="match status" value="1"/>
</dbReference>
<dbReference type="RefSeq" id="WP_404314731.1">
    <property type="nucleotide sequence ID" value="NZ_JAUIYO010000002.1"/>
</dbReference>
<dbReference type="CDD" id="cd00082">
    <property type="entry name" value="HisKA"/>
    <property type="match status" value="1"/>
</dbReference>
<evidence type="ECO:0000256" key="5">
    <source>
        <dbReference type="ARBA" id="ARBA00022741"/>
    </source>
</evidence>
<evidence type="ECO:0000313" key="13">
    <source>
        <dbReference type="Proteomes" id="UP001619911"/>
    </source>
</evidence>
<dbReference type="InterPro" id="IPR035965">
    <property type="entry name" value="PAS-like_dom_sf"/>
</dbReference>
<dbReference type="Pfam" id="PF00512">
    <property type="entry name" value="HisKA"/>
    <property type="match status" value="1"/>
</dbReference>
<dbReference type="Gene3D" id="3.30.565.10">
    <property type="entry name" value="Histidine kinase-like ATPase, C-terminal domain"/>
    <property type="match status" value="1"/>
</dbReference>
<feature type="domain" description="PAC" evidence="11">
    <location>
        <begin position="200"/>
        <end position="254"/>
    </location>
</feature>
<dbReference type="InterPro" id="IPR000700">
    <property type="entry name" value="PAS-assoc_C"/>
</dbReference>
<evidence type="ECO:0000256" key="7">
    <source>
        <dbReference type="ARBA" id="ARBA00022840"/>
    </source>
</evidence>
<reference evidence="12 13" key="1">
    <citation type="submission" date="2023-07" db="EMBL/GenBank/DDBJ databases">
        <title>Bacillus lucianemedeirus sp. nov, a new species isolated from an immunobiological production facility.</title>
        <authorList>
            <person name="Costa L.V."/>
            <person name="Miranda R.V.S.L."/>
            <person name="Brandao M.L.L."/>
            <person name="Reis C.M.F."/>
            <person name="Frazao A.M."/>
            <person name="Cruz F.V."/>
            <person name="Baio P.V.P."/>
            <person name="Veras J.F.C."/>
            <person name="Ramos J.N."/>
            <person name="Vieira V."/>
        </authorList>
    </citation>
    <scope>NUCLEOTIDE SEQUENCE [LARGE SCALE GENOMIC DNA]</scope>
    <source>
        <strain evidence="12 13">B190/17</strain>
    </source>
</reference>
<dbReference type="Pfam" id="PF00989">
    <property type="entry name" value="PAS"/>
    <property type="match status" value="1"/>
</dbReference>
<keyword evidence="13" id="KW-1185">Reference proteome</keyword>
<gene>
    <name evidence="12" type="ORF">QYG89_03770</name>
</gene>
<organism evidence="12 13">
    <name type="scientific">Bacillus lumedeiriae</name>
    <dbReference type="NCBI Taxonomy" id="3058829"/>
    <lineage>
        <taxon>Bacteria</taxon>
        <taxon>Bacillati</taxon>
        <taxon>Bacillota</taxon>
        <taxon>Bacilli</taxon>
        <taxon>Bacillales</taxon>
        <taxon>Bacillaceae</taxon>
        <taxon>Bacillus</taxon>
    </lineage>
</organism>
<comment type="catalytic activity">
    <reaction evidence="1">
        <text>ATP + protein L-histidine = ADP + protein N-phospho-L-histidine.</text>
        <dbReference type="EC" id="2.7.13.3"/>
    </reaction>
</comment>
<dbReference type="InterPro" id="IPR003661">
    <property type="entry name" value="HisK_dim/P_dom"/>
</dbReference>
<dbReference type="InterPro" id="IPR036890">
    <property type="entry name" value="HATPase_C_sf"/>
</dbReference>
<evidence type="ECO:0000256" key="1">
    <source>
        <dbReference type="ARBA" id="ARBA00000085"/>
    </source>
</evidence>
<dbReference type="CDD" id="cd00075">
    <property type="entry name" value="HATPase"/>
    <property type="match status" value="1"/>
</dbReference>
<dbReference type="EC" id="2.7.13.3" evidence="2"/>
<keyword evidence="6" id="KW-0418">Kinase</keyword>
<dbReference type="SMART" id="SM00091">
    <property type="entry name" value="PAS"/>
    <property type="match status" value="3"/>
</dbReference>
<dbReference type="InterPro" id="IPR001610">
    <property type="entry name" value="PAC"/>
</dbReference>
<feature type="domain" description="PAS" evidence="10">
    <location>
        <begin position="147"/>
        <end position="176"/>
    </location>
</feature>
<keyword evidence="4" id="KW-0808">Transferase</keyword>
<dbReference type="SUPFAM" id="SSF55785">
    <property type="entry name" value="PYP-like sensor domain (PAS domain)"/>
    <property type="match status" value="3"/>
</dbReference>
<dbReference type="CDD" id="cd00130">
    <property type="entry name" value="PAS"/>
    <property type="match status" value="3"/>
</dbReference>
<evidence type="ECO:0000256" key="8">
    <source>
        <dbReference type="ARBA" id="ARBA00023012"/>
    </source>
</evidence>
<dbReference type="SUPFAM" id="SSF47384">
    <property type="entry name" value="Homodimeric domain of signal transducing histidine kinase"/>
    <property type="match status" value="1"/>
</dbReference>
<dbReference type="PANTHER" id="PTHR43065">
    <property type="entry name" value="SENSOR HISTIDINE KINASE"/>
    <property type="match status" value="1"/>
</dbReference>
<comment type="caution">
    <text evidence="12">The sequence shown here is derived from an EMBL/GenBank/DDBJ whole genome shotgun (WGS) entry which is preliminary data.</text>
</comment>
<dbReference type="NCBIfam" id="TIGR00229">
    <property type="entry name" value="sensory_box"/>
    <property type="match status" value="2"/>
</dbReference>
<dbReference type="InterPro" id="IPR005467">
    <property type="entry name" value="His_kinase_dom"/>
</dbReference>
<sequence length="608" mass="70506">MNKAGAEQAIENEIATWFVEGAREILLLLDEQGIIKYANAAFNKLMPSYFKVPGNKYLFQLIHEEDREEAARRLLLLEKRSKFNSFSSRYFHEDGGYGHLLWQRAEKTEQGWILVAAESLEGKHPSCQEDGSWLHFIVNHTEEPGEAVDLCGRVFVINEMFEQVYGWTEKEIVGKTFPTIPEQYQHEWRRMIDKMCQTKKPVTFQTMRMKKDGKTFLAAVTLSPIYERSGRVFLCFTTTKDLTEDFKTKRLIEQQNQIIAEREKLICNITRNITEMVTLFDLKQNKFLYISPSYGELFDTDIDHLYENPHIMLENCHSEDVQKLIQFFSMSTNTPRELEYRIIRNKESEPRWVCTKITPIADADGRFNRYISITRDITDSKKREMMIRKWDKLNAVGQLAAGIAHEIRNPLTSVKGFMQLLAQETNHKYTNIMLLELERIEFIMNEFLMLAKPHQEMRLELSAIHKVLQEVVEFMEPEALLHNVEVHTSFCERSPLVYCEPKQIKQVIINLIKNAIEAMPGGGSIYITTSVTSNKQISIEVRDEGTGIPKERLERLGEPFYSNKEKGTGLGLMMCYKIMENHQGTIHFVSTEGEGTTAFVLLPLANEH</sequence>
<keyword evidence="3" id="KW-0597">Phosphoprotein</keyword>
<feature type="domain" description="Histidine kinase" evidence="9">
    <location>
        <begin position="402"/>
        <end position="606"/>
    </location>
</feature>
<dbReference type="Proteomes" id="UP001619911">
    <property type="component" value="Unassembled WGS sequence"/>
</dbReference>
<evidence type="ECO:0000313" key="12">
    <source>
        <dbReference type="EMBL" id="MFK2824798.1"/>
    </source>
</evidence>
<dbReference type="InterPro" id="IPR036097">
    <property type="entry name" value="HisK_dim/P_sf"/>
</dbReference>
<keyword evidence="5" id="KW-0547">Nucleotide-binding</keyword>
<evidence type="ECO:0000259" key="11">
    <source>
        <dbReference type="PROSITE" id="PS50113"/>
    </source>
</evidence>
<dbReference type="PANTHER" id="PTHR43065:SF34">
    <property type="entry name" value="SPORULATION KINASE A"/>
    <property type="match status" value="1"/>
</dbReference>
<evidence type="ECO:0000256" key="6">
    <source>
        <dbReference type="ARBA" id="ARBA00022777"/>
    </source>
</evidence>
<dbReference type="Pfam" id="PF02518">
    <property type="entry name" value="HATPase_c"/>
    <property type="match status" value="1"/>
</dbReference>
<accession>A0ABW8I6M2</accession>
<dbReference type="PROSITE" id="PS50109">
    <property type="entry name" value="HIS_KIN"/>
    <property type="match status" value="1"/>
</dbReference>
<dbReference type="SMART" id="SM00388">
    <property type="entry name" value="HisKA"/>
    <property type="match status" value="1"/>
</dbReference>
<dbReference type="PRINTS" id="PR00344">
    <property type="entry name" value="BCTRLSENSOR"/>
</dbReference>
<evidence type="ECO:0000256" key="4">
    <source>
        <dbReference type="ARBA" id="ARBA00022679"/>
    </source>
</evidence>
<evidence type="ECO:0000259" key="10">
    <source>
        <dbReference type="PROSITE" id="PS50112"/>
    </source>
</evidence>
<evidence type="ECO:0000256" key="3">
    <source>
        <dbReference type="ARBA" id="ARBA00022553"/>
    </source>
</evidence>
<dbReference type="Pfam" id="PF08447">
    <property type="entry name" value="PAS_3"/>
    <property type="match status" value="1"/>
</dbReference>
<feature type="domain" description="PAC" evidence="11">
    <location>
        <begin position="336"/>
        <end position="389"/>
    </location>
</feature>
<evidence type="ECO:0000256" key="2">
    <source>
        <dbReference type="ARBA" id="ARBA00012438"/>
    </source>
</evidence>
<keyword evidence="8" id="KW-0902">Two-component regulatory system</keyword>
<dbReference type="Gene3D" id="3.30.450.20">
    <property type="entry name" value="PAS domain"/>
    <property type="match status" value="3"/>
</dbReference>
<dbReference type="InterPro" id="IPR013655">
    <property type="entry name" value="PAS_fold_3"/>
</dbReference>
<proteinExistence type="predicted"/>
<keyword evidence="7" id="KW-0067">ATP-binding</keyword>
<dbReference type="EMBL" id="JAUIYO010000002">
    <property type="protein sequence ID" value="MFK2824798.1"/>
    <property type="molecule type" value="Genomic_DNA"/>
</dbReference>
<dbReference type="InterPro" id="IPR013767">
    <property type="entry name" value="PAS_fold"/>
</dbReference>
<dbReference type="SUPFAM" id="SSF55874">
    <property type="entry name" value="ATPase domain of HSP90 chaperone/DNA topoisomerase II/histidine kinase"/>
    <property type="match status" value="1"/>
</dbReference>
<dbReference type="InterPro" id="IPR003594">
    <property type="entry name" value="HATPase_dom"/>
</dbReference>
<dbReference type="PROSITE" id="PS50113">
    <property type="entry name" value="PAC"/>
    <property type="match status" value="2"/>
</dbReference>
<evidence type="ECO:0000259" key="9">
    <source>
        <dbReference type="PROSITE" id="PS50109"/>
    </source>
</evidence>
<dbReference type="InterPro" id="IPR004358">
    <property type="entry name" value="Sig_transdc_His_kin-like_C"/>
</dbReference>
<protein>
    <recommendedName>
        <fullName evidence="2">histidine kinase</fullName>
        <ecNumber evidence="2">2.7.13.3</ecNumber>
    </recommendedName>
</protein>
<dbReference type="SMART" id="SM00387">
    <property type="entry name" value="HATPase_c"/>
    <property type="match status" value="1"/>
</dbReference>
<dbReference type="PROSITE" id="PS50112">
    <property type="entry name" value="PAS"/>
    <property type="match status" value="1"/>
</dbReference>
<name>A0ABW8I6M2_9BACI</name>